<dbReference type="InterPro" id="IPR033121">
    <property type="entry name" value="PEPTIDASE_A1"/>
</dbReference>
<dbReference type="STRING" id="1036808.A0A0C2YU15"/>
<proteinExistence type="inferred from homology"/>
<dbReference type="PANTHER" id="PTHR47966:SF51">
    <property type="entry name" value="BETA-SITE APP-CLEAVING ENZYME, ISOFORM A-RELATED"/>
    <property type="match status" value="1"/>
</dbReference>
<evidence type="ECO:0000259" key="3">
    <source>
        <dbReference type="PROSITE" id="PS51767"/>
    </source>
</evidence>
<feature type="chain" id="PRO_5002159827" description="Peptidase A1 domain-containing protein" evidence="2">
    <location>
        <begin position="24"/>
        <end position="290"/>
    </location>
</feature>
<dbReference type="OrthoDB" id="771136at2759"/>
<accession>A0A0C2YU15</accession>
<dbReference type="InParanoid" id="A0A0C2YU15"/>
<evidence type="ECO:0000256" key="1">
    <source>
        <dbReference type="ARBA" id="ARBA00007447"/>
    </source>
</evidence>
<dbReference type="GO" id="GO:0006508">
    <property type="term" value="P:proteolysis"/>
    <property type="evidence" value="ECO:0007669"/>
    <property type="project" value="InterPro"/>
</dbReference>
<dbReference type="Gene3D" id="2.40.70.10">
    <property type="entry name" value="Acid Proteases"/>
    <property type="match status" value="1"/>
</dbReference>
<reference evidence="4 5" key="1">
    <citation type="submission" date="2014-04" db="EMBL/GenBank/DDBJ databases">
        <authorList>
            <consortium name="DOE Joint Genome Institute"/>
            <person name="Kuo A."/>
            <person name="Kohler A."/>
            <person name="Nagy L.G."/>
            <person name="Floudas D."/>
            <person name="Copeland A."/>
            <person name="Barry K.W."/>
            <person name="Cichocki N."/>
            <person name="Veneault-Fourrey C."/>
            <person name="LaButti K."/>
            <person name="Lindquist E.A."/>
            <person name="Lipzen A."/>
            <person name="Lundell T."/>
            <person name="Morin E."/>
            <person name="Murat C."/>
            <person name="Sun H."/>
            <person name="Tunlid A."/>
            <person name="Henrissat B."/>
            <person name="Grigoriev I.V."/>
            <person name="Hibbett D.S."/>
            <person name="Martin F."/>
            <person name="Nordberg H.P."/>
            <person name="Cantor M.N."/>
            <person name="Hua S.X."/>
        </authorList>
    </citation>
    <scope>NUCLEOTIDE SEQUENCE [LARGE SCALE GENOMIC DNA]</scope>
    <source>
        <strain evidence="4 5">Foug A</strain>
    </source>
</reference>
<feature type="domain" description="Peptidase A1" evidence="3">
    <location>
        <begin position="91"/>
        <end position="290"/>
    </location>
</feature>
<dbReference type="InterPro" id="IPR021109">
    <property type="entry name" value="Peptidase_aspartic_dom_sf"/>
</dbReference>
<evidence type="ECO:0000313" key="5">
    <source>
        <dbReference type="Proteomes" id="UP000053989"/>
    </source>
</evidence>
<dbReference type="PANTHER" id="PTHR47966">
    <property type="entry name" value="BETA-SITE APP-CLEAVING ENZYME, ISOFORM A-RELATED"/>
    <property type="match status" value="1"/>
</dbReference>
<dbReference type="Proteomes" id="UP000053989">
    <property type="component" value="Unassembled WGS sequence"/>
</dbReference>
<evidence type="ECO:0000256" key="2">
    <source>
        <dbReference type="SAM" id="SignalP"/>
    </source>
</evidence>
<protein>
    <recommendedName>
        <fullName evidence="3">Peptidase A1 domain-containing protein</fullName>
    </recommendedName>
</protein>
<comment type="similarity">
    <text evidence="1">Belongs to the peptidase A1 family.</text>
</comment>
<dbReference type="Pfam" id="PF00026">
    <property type="entry name" value="Asp"/>
    <property type="match status" value="1"/>
</dbReference>
<gene>
    <name evidence="4" type="ORF">SCLCIDRAFT_11673</name>
</gene>
<dbReference type="GO" id="GO:0004190">
    <property type="term" value="F:aspartic-type endopeptidase activity"/>
    <property type="evidence" value="ECO:0007669"/>
    <property type="project" value="InterPro"/>
</dbReference>
<keyword evidence="2" id="KW-0732">Signal</keyword>
<dbReference type="EMBL" id="KN822189">
    <property type="protein sequence ID" value="KIM53148.1"/>
    <property type="molecule type" value="Genomic_DNA"/>
</dbReference>
<dbReference type="PROSITE" id="PS51767">
    <property type="entry name" value="PEPTIDASE_A1"/>
    <property type="match status" value="1"/>
</dbReference>
<feature type="signal peptide" evidence="2">
    <location>
        <begin position="1"/>
        <end position="23"/>
    </location>
</feature>
<reference evidence="5" key="2">
    <citation type="submission" date="2015-01" db="EMBL/GenBank/DDBJ databases">
        <title>Evolutionary Origins and Diversification of the Mycorrhizal Mutualists.</title>
        <authorList>
            <consortium name="DOE Joint Genome Institute"/>
            <consortium name="Mycorrhizal Genomics Consortium"/>
            <person name="Kohler A."/>
            <person name="Kuo A."/>
            <person name="Nagy L.G."/>
            <person name="Floudas D."/>
            <person name="Copeland A."/>
            <person name="Barry K.W."/>
            <person name="Cichocki N."/>
            <person name="Veneault-Fourrey C."/>
            <person name="LaButti K."/>
            <person name="Lindquist E.A."/>
            <person name="Lipzen A."/>
            <person name="Lundell T."/>
            <person name="Morin E."/>
            <person name="Murat C."/>
            <person name="Riley R."/>
            <person name="Ohm R."/>
            <person name="Sun H."/>
            <person name="Tunlid A."/>
            <person name="Henrissat B."/>
            <person name="Grigoriev I.V."/>
            <person name="Hibbett D.S."/>
            <person name="Martin F."/>
        </authorList>
    </citation>
    <scope>NUCLEOTIDE SEQUENCE [LARGE SCALE GENOMIC DNA]</scope>
    <source>
        <strain evidence="5">Foug A</strain>
    </source>
</reference>
<organism evidence="4 5">
    <name type="scientific">Scleroderma citrinum Foug A</name>
    <dbReference type="NCBI Taxonomy" id="1036808"/>
    <lineage>
        <taxon>Eukaryota</taxon>
        <taxon>Fungi</taxon>
        <taxon>Dikarya</taxon>
        <taxon>Basidiomycota</taxon>
        <taxon>Agaricomycotina</taxon>
        <taxon>Agaricomycetes</taxon>
        <taxon>Agaricomycetidae</taxon>
        <taxon>Boletales</taxon>
        <taxon>Sclerodermatineae</taxon>
        <taxon>Sclerodermataceae</taxon>
        <taxon>Scleroderma</taxon>
    </lineage>
</organism>
<dbReference type="SUPFAM" id="SSF50630">
    <property type="entry name" value="Acid proteases"/>
    <property type="match status" value="1"/>
</dbReference>
<evidence type="ECO:0000313" key="4">
    <source>
        <dbReference type="EMBL" id="KIM53148.1"/>
    </source>
</evidence>
<dbReference type="InterPro" id="IPR001461">
    <property type="entry name" value="Aspartic_peptidase_A1"/>
</dbReference>
<dbReference type="HOGENOM" id="CLU_960293_0_0_1"/>
<keyword evidence="5" id="KW-1185">Reference proteome</keyword>
<dbReference type="AlphaFoldDB" id="A0A0C2YU15"/>
<sequence length="290" mass="30693">MLSGWLLALASASLLSSPPGCIAVPSLGPVAAGQPGPVTIPLTFRAPSVRTVDDSAVWAQNERTLRYDGDSPQKRSEGVNLLTNQNADSSFFWLVSHRDAARGLDVVLDTSSADLWVADTSCTSGCSKIALLEAASSSTLKNLLQPFEIQYGSGQAAGYLAVQDVVMAEFSREQPGVCCGGPDLVGAADEPGVRAAGPGLADDICGARSDSVLQPLASSSGTWTDPMMNREERLRWGRVRQQQPVHWLDRLPEHSHNTKLLAAHDDIYDDPTGSSAYAAIDTGTTLMGDL</sequence>
<name>A0A0C2YU15_9AGAM</name>